<reference evidence="1 2" key="1">
    <citation type="journal article" date="2012" name="J. Biotechnol.">
        <title>Genome sequence of the plant growth promoting strain Bacillus amyloliquefaciens subsp. plantarum B9601-Y2 and expression of mersacidin and other secondary metabolites.</title>
        <authorList>
            <person name="He P."/>
            <person name="Hao K."/>
            <person name="Blom J."/>
            <person name="Ruckert C."/>
            <person name="Vater J."/>
            <person name="Mao Z."/>
            <person name="Wu Y."/>
            <person name="Hou M."/>
            <person name="He P."/>
            <person name="He Y."/>
            <person name="Borriss R."/>
        </authorList>
    </citation>
    <scope>NUCLEOTIDE SEQUENCE [LARGE SCALE GENOMIC DNA]</scope>
    <source>
        <strain evidence="1">Y2</strain>
    </source>
</reference>
<organism evidence="1 2">
    <name type="scientific">Bacillus amyloliquefaciens (strain Y2)</name>
    <name type="common">Bacillus amyloliquefaciens subsp. plantarum (strain B9601-Y2)</name>
    <dbReference type="NCBI Taxonomy" id="1155777"/>
    <lineage>
        <taxon>Bacteria</taxon>
        <taxon>Bacillati</taxon>
        <taxon>Bacillota</taxon>
        <taxon>Bacilli</taxon>
        <taxon>Bacillales</taxon>
        <taxon>Bacillaceae</taxon>
        <taxon>Bacillus</taxon>
        <taxon>Bacillus amyloliquefaciens group</taxon>
    </lineage>
</organism>
<evidence type="ECO:0000313" key="1">
    <source>
        <dbReference type="EMBL" id="AFJ62126.1"/>
    </source>
</evidence>
<dbReference type="PATRIC" id="fig|1126211.3.peg.2080"/>
<proteinExistence type="predicted"/>
<gene>
    <name evidence="1" type="ORF">MUS_2167</name>
</gene>
<dbReference type="AlphaFoldDB" id="I2C652"/>
<protein>
    <submittedName>
        <fullName evidence="1">Uncharacterized protein</fullName>
    </submittedName>
</protein>
<dbReference type="HOGENOM" id="CLU_3339512_0_0_9"/>
<dbReference type="EMBL" id="CP003332">
    <property type="protein sequence ID" value="AFJ62126.1"/>
    <property type="molecule type" value="Genomic_DNA"/>
</dbReference>
<accession>I2C652</accession>
<evidence type="ECO:0000313" key="2">
    <source>
        <dbReference type="Proteomes" id="UP000002878"/>
    </source>
</evidence>
<sequence>MIQSKMPLTAIGGIFHKRGSDICSVFTLKIIHFTHSS</sequence>
<dbReference type="KEGG" id="bqy:MUS_2167"/>
<dbReference type="Proteomes" id="UP000002878">
    <property type="component" value="Chromosome"/>
</dbReference>
<name>I2C652_BACAY</name>